<gene>
    <name evidence="1" type="ORF">C8D97_10443</name>
</gene>
<name>A0A316FXI0_9GAMM</name>
<sequence length="336" mass="38038">MPVTRLLIHQPFSIDRFHFFPPGELDLRALRPVPNKTLENEIARGNNQLDEQTLREICSSATGFDVEVLESNVLIVFLYQMNWHDFLSVHDHNDDIELIKLLSSKAEKALDIIRFNFCRLDLSDTLPGLAGSFLGSEEYLGAMLYTPEHHESYLIAGAAVECSIVIKGLGLEIDSPPTTQMPTPELGEVSLIASHGLSLLTDAMTASNETTKFIRLMTLLEFLASPDEYQIWKKLKGQIACHSANTKAEYLNISKRLKYFSSLVENGIQRGLRTLIVHHGKFLADIHPSQDDRKALFLEIQDYVSCVLQDMINNSTLTWQEYISRREFLKEKLGVS</sequence>
<organism evidence="1 2">
    <name type="scientific">Pleionea mediterranea</name>
    <dbReference type="NCBI Taxonomy" id="523701"/>
    <lineage>
        <taxon>Bacteria</taxon>
        <taxon>Pseudomonadati</taxon>
        <taxon>Pseudomonadota</taxon>
        <taxon>Gammaproteobacteria</taxon>
        <taxon>Oceanospirillales</taxon>
        <taxon>Pleioneaceae</taxon>
        <taxon>Pleionea</taxon>
    </lineage>
</organism>
<evidence type="ECO:0000313" key="1">
    <source>
        <dbReference type="EMBL" id="PWK52825.1"/>
    </source>
</evidence>
<dbReference type="EMBL" id="QGGU01000004">
    <property type="protein sequence ID" value="PWK52825.1"/>
    <property type="molecule type" value="Genomic_DNA"/>
</dbReference>
<keyword evidence="2" id="KW-1185">Reference proteome</keyword>
<reference evidence="1 2" key="1">
    <citation type="submission" date="2018-05" db="EMBL/GenBank/DDBJ databases">
        <title>Genomic Encyclopedia of Type Strains, Phase IV (KMG-IV): sequencing the most valuable type-strain genomes for metagenomic binning, comparative biology and taxonomic classification.</title>
        <authorList>
            <person name="Goeker M."/>
        </authorList>
    </citation>
    <scope>NUCLEOTIDE SEQUENCE [LARGE SCALE GENOMIC DNA]</scope>
    <source>
        <strain evidence="1 2">DSM 25350</strain>
    </source>
</reference>
<comment type="caution">
    <text evidence="1">The sequence shown here is derived from an EMBL/GenBank/DDBJ whole genome shotgun (WGS) entry which is preliminary data.</text>
</comment>
<dbReference type="Proteomes" id="UP000245790">
    <property type="component" value="Unassembled WGS sequence"/>
</dbReference>
<proteinExistence type="predicted"/>
<dbReference type="AlphaFoldDB" id="A0A316FXI0"/>
<evidence type="ECO:0000313" key="2">
    <source>
        <dbReference type="Proteomes" id="UP000245790"/>
    </source>
</evidence>
<accession>A0A316FXI0</accession>
<protein>
    <submittedName>
        <fullName evidence="1">Uncharacterized protein</fullName>
    </submittedName>
</protein>